<evidence type="ECO:0000313" key="2">
    <source>
        <dbReference type="EMBL" id="MBP3966335.1"/>
    </source>
</evidence>
<organism evidence="2 3">
    <name type="scientific">Paenibacillus lignilyticus</name>
    <dbReference type="NCBI Taxonomy" id="1172615"/>
    <lineage>
        <taxon>Bacteria</taxon>
        <taxon>Bacillati</taxon>
        <taxon>Bacillota</taxon>
        <taxon>Bacilli</taxon>
        <taxon>Bacillales</taxon>
        <taxon>Paenibacillaceae</taxon>
        <taxon>Paenibacillus</taxon>
    </lineage>
</organism>
<dbReference type="InterPro" id="IPR029033">
    <property type="entry name" value="His_PPase_superfam"/>
</dbReference>
<dbReference type="Pfam" id="PF00300">
    <property type="entry name" value="His_Phos_1"/>
    <property type="match status" value="1"/>
</dbReference>
<sequence>MVRHAESSYSPKEDRTRGLSARGQEDVHRVTALLLDTPVDAVVSSPYARAMLTVQGIAEQRELPIIPFEELRERQLHGIDYPLAEGEFQAAIMRSFADHDAVLPGGESFRQAQQRAVPVIKELLRDYRGKSIVLGTHGNVMSMILHAFDARYGWEFWKNTSMPDVYRLEFQLDELIGVERLWS</sequence>
<dbReference type="PANTHER" id="PTHR48100:SF59">
    <property type="entry name" value="ADENOSYLCOBALAMIN_ALPHA-RIBAZOLE PHOSPHATASE"/>
    <property type="match status" value="1"/>
</dbReference>
<feature type="region of interest" description="Disordered" evidence="1">
    <location>
        <begin position="1"/>
        <end position="23"/>
    </location>
</feature>
<dbReference type="EMBL" id="JAGKSP010000017">
    <property type="protein sequence ID" value="MBP3966335.1"/>
    <property type="molecule type" value="Genomic_DNA"/>
</dbReference>
<comment type="caution">
    <text evidence="2">The sequence shown here is derived from an EMBL/GenBank/DDBJ whole genome shotgun (WGS) entry which is preliminary data.</text>
</comment>
<dbReference type="InterPro" id="IPR013078">
    <property type="entry name" value="His_Pase_superF_clade-1"/>
</dbReference>
<dbReference type="InterPro" id="IPR050275">
    <property type="entry name" value="PGM_Phosphatase"/>
</dbReference>
<proteinExistence type="predicted"/>
<evidence type="ECO:0000256" key="1">
    <source>
        <dbReference type="SAM" id="MobiDB-lite"/>
    </source>
</evidence>
<reference evidence="2 3" key="1">
    <citation type="submission" date="2021-04" db="EMBL/GenBank/DDBJ databases">
        <title>Paenibacillus sp. DLE-14 whole genome sequence.</title>
        <authorList>
            <person name="Ham Y.J."/>
        </authorList>
    </citation>
    <scope>NUCLEOTIDE SEQUENCE [LARGE SCALE GENOMIC DNA]</scope>
    <source>
        <strain evidence="2 3">DLE-14</strain>
    </source>
</reference>
<protein>
    <submittedName>
        <fullName evidence="2">Histidine phosphatase family protein</fullName>
    </submittedName>
</protein>
<dbReference type="Gene3D" id="3.40.50.1240">
    <property type="entry name" value="Phosphoglycerate mutase-like"/>
    <property type="match status" value="1"/>
</dbReference>
<dbReference type="PANTHER" id="PTHR48100">
    <property type="entry name" value="BROAD-SPECIFICITY PHOSPHATASE YOR283W-RELATED"/>
    <property type="match status" value="1"/>
</dbReference>
<dbReference type="Proteomes" id="UP000673394">
    <property type="component" value="Unassembled WGS sequence"/>
</dbReference>
<accession>A0ABS5CKE2</accession>
<evidence type="ECO:0000313" key="3">
    <source>
        <dbReference type="Proteomes" id="UP000673394"/>
    </source>
</evidence>
<gene>
    <name evidence="2" type="ORF">I8J30_26885</name>
</gene>
<keyword evidence="3" id="KW-1185">Reference proteome</keyword>
<dbReference type="SUPFAM" id="SSF53254">
    <property type="entry name" value="Phosphoglycerate mutase-like"/>
    <property type="match status" value="1"/>
</dbReference>
<name>A0ABS5CKE2_9BACL</name>